<feature type="transmembrane region" description="Helical" evidence="6">
    <location>
        <begin position="7"/>
        <end position="27"/>
    </location>
</feature>
<evidence type="ECO:0000313" key="9">
    <source>
        <dbReference type="Proteomes" id="UP000759131"/>
    </source>
</evidence>
<evidence type="ECO:0000313" key="8">
    <source>
        <dbReference type="EMBL" id="CAD7644295.1"/>
    </source>
</evidence>
<feature type="non-terminal residue" evidence="8">
    <location>
        <position position="1"/>
    </location>
</feature>
<keyword evidence="9" id="KW-1185">Reference proteome</keyword>
<dbReference type="InterPro" id="IPR050911">
    <property type="entry name" value="DRAM/TMEM150_Autophagy_Mod"/>
</dbReference>
<dbReference type="PANTHER" id="PTHR21324">
    <property type="entry name" value="FASTING-INDUCIBLE INTEGRAL MEMBRANE PROTEIN TM6P1-RELATED"/>
    <property type="match status" value="1"/>
</dbReference>
<comment type="similarity">
    <text evidence="2">Belongs to the DRAM/TMEM150 family.</text>
</comment>
<dbReference type="Proteomes" id="UP000759131">
    <property type="component" value="Unassembled WGS sequence"/>
</dbReference>
<accession>A0A7R9QG40</accession>
<dbReference type="GO" id="GO:0012505">
    <property type="term" value="C:endomembrane system"/>
    <property type="evidence" value="ECO:0007669"/>
    <property type="project" value="UniProtKB-SubCell"/>
</dbReference>
<sequence>MNFIRLYIYPIAIAILIPLMVLVPYLIAIHQEHVHPFLPYTSDTATIAIESAVFAQITLVIALLFAILSYLQYLQINTIYTLSDTIIQLKASIMKNRPKIIKFNRWSLYIAIYIVLALTSVVSFRSDEFPIIHPIVCITLFI</sequence>
<reference evidence="8" key="1">
    <citation type="submission" date="2020-11" db="EMBL/GenBank/DDBJ databases">
        <authorList>
            <person name="Tran Van P."/>
        </authorList>
    </citation>
    <scope>NUCLEOTIDE SEQUENCE</scope>
</reference>
<feature type="transmembrane region" description="Helical" evidence="6">
    <location>
        <begin position="47"/>
        <end position="71"/>
    </location>
</feature>
<keyword evidence="5 6" id="KW-0472">Membrane</keyword>
<dbReference type="PANTHER" id="PTHR21324:SF2">
    <property type="entry name" value="EG:22E5.9 PROTEIN"/>
    <property type="match status" value="1"/>
</dbReference>
<dbReference type="EMBL" id="CAJPIZ010031096">
    <property type="protein sequence ID" value="CAG2120044.1"/>
    <property type="molecule type" value="Genomic_DNA"/>
</dbReference>
<keyword evidence="3 6" id="KW-0812">Transmembrane</keyword>
<keyword evidence="4 6" id="KW-1133">Transmembrane helix</keyword>
<dbReference type="EMBL" id="OC885671">
    <property type="protein sequence ID" value="CAD7644295.1"/>
    <property type="molecule type" value="Genomic_DNA"/>
</dbReference>
<evidence type="ECO:0000256" key="2">
    <source>
        <dbReference type="ARBA" id="ARBA00006565"/>
    </source>
</evidence>
<evidence type="ECO:0000256" key="5">
    <source>
        <dbReference type="ARBA" id="ARBA00023136"/>
    </source>
</evidence>
<name>A0A7R9QG40_9ACAR</name>
<dbReference type="Pfam" id="PF10277">
    <property type="entry name" value="Frag1"/>
    <property type="match status" value="1"/>
</dbReference>
<proteinExistence type="inferred from homology"/>
<evidence type="ECO:0000256" key="3">
    <source>
        <dbReference type="ARBA" id="ARBA00022692"/>
    </source>
</evidence>
<dbReference type="AlphaFoldDB" id="A0A7R9QG40"/>
<gene>
    <name evidence="8" type="ORF">OSB1V03_LOCUS19991</name>
</gene>
<evidence type="ECO:0000259" key="7">
    <source>
        <dbReference type="Pfam" id="PF10277"/>
    </source>
</evidence>
<comment type="subcellular location">
    <subcellularLocation>
        <location evidence="1">Endomembrane system</location>
        <topology evidence="1">Multi-pass membrane protein</topology>
    </subcellularLocation>
</comment>
<dbReference type="OrthoDB" id="6515867at2759"/>
<dbReference type="InterPro" id="IPR019402">
    <property type="entry name" value="CWH43_N"/>
</dbReference>
<evidence type="ECO:0000256" key="4">
    <source>
        <dbReference type="ARBA" id="ARBA00022989"/>
    </source>
</evidence>
<evidence type="ECO:0000256" key="1">
    <source>
        <dbReference type="ARBA" id="ARBA00004127"/>
    </source>
</evidence>
<feature type="transmembrane region" description="Helical" evidence="6">
    <location>
        <begin position="106"/>
        <end position="124"/>
    </location>
</feature>
<protein>
    <recommendedName>
        <fullName evidence="7">CWH43-like N-terminal domain-containing protein</fullName>
    </recommendedName>
</protein>
<organism evidence="8">
    <name type="scientific">Medioppia subpectinata</name>
    <dbReference type="NCBI Taxonomy" id="1979941"/>
    <lineage>
        <taxon>Eukaryota</taxon>
        <taxon>Metazoa</taxon>
        <taxon>Ecdysozoa</taxon>
        <taxon>Arthropoda</taxon>
        <taxon>Chelicerata</taxon>
        <taxon>Arachnida</taxon>
        <taxon>Acari</taxon>
        <taxon>Acariformes</taxon>
        <taxon>Sarcoptiformes</taxon>
        <taxon>Oribatida</taxon>
        <taxon>Brachypylina</taxon>
        <taxon>Oppioidea</taxon>
        <taxon>Oppiidae</taxon>
        <taxon>Medioppia</taxon>
    </lineage>
</organism>
<evidence type="ECO:0000256" key="6">
    <source>
        <dbReference type="SAM" id="Phobius"/>
    </source>
</evidence>
<feature type="domain" description="CWH43-like N-terminal" evidence="7">
    <location>
        <begin position="7"/>
        <end position="142"/>
    </location>
</feature>